<dbReference type="Proteomes" id="UP000653056">
    <property type="component" value="Unassembled WGS sequence"/>
</dbReference>
<evidence type="ECO:0000313" key="1">
    <source>
        <dbReference type="EMBL" id="GGX98454.1"/>
    </source>
</evidence>
<name>A0ABQ2Z126_9GAMM</name>
<dbReference type="InterPro" id="IPR007553">
    <property type="entry name" value="2-thiour_desulf"/>
</dbReference>
<sequence length="164" mass="17276">MPAKILVSACLLGDPVRYNGSDKRIDHPLLAEWQREGLLVPICPEVAGGLPTPRPPAEIEGGGNGDDVLEGRLRILDASGNDVSAPFITGAGLALRLAQEHGCRFALLTDGSPSCGSREIHDGSFSGFRHSGEGATAALLRRHGIEVFAHSELDALAARIAEEH</sequence>
<comment type="caution">
    <text evidence="1">The sequence shown here is derived from an EMBL/GenBank/DDBJ whole genome shotgun (WGS) entry which is preliminary data.</text>
</comment>
<dbReference type="PANTHER" id="PTHR30087:SF1">
    <property type="entry name" value="HYPOTHETICAL CYTOSOLIC PROTEIN"/>
    <property type="match status" value="1"/>
</dbReference>
<keyword evidence="2" id="KW-1185">Reference proteome</keyword>
<dbReference type="Pfam" id="PF04463">
    <property type="entry name" value="2-thiour_desulf"/>
    <property type="match status" value="1"/>
</dbReference>
<dbReference type="RefSeq" id="WP_189470147.1">
    <property type="nucleotide sequence ID" value="NZ_BMXS01000014.1"/>
</dbReference>
<gene>
    <name evidence="1" type="ORF">GCM10007160_27490</name>
</gene>
<protein>
    <recommendedName>
        <fullName evidence="3">DUF523 domain-containing protein</fullName>
    </recommendedName>
</protein>
<evidence type="ECO:0000313" key="2">
    <source>
        <dbReference type="Proteomes" id="UP000653056"/>
    </source>
</evidence>
<accession>A0ABQ2Z126</accession>
<proteinExistence type="predicted"/>
<reference evidence="2" key="1">
    <citation type="journal article" date="2019" name="Int. J. Syst. Evol. Microbiol.">
        <title>The Global Catalogue of Microorganisms (GCM) 10K type strain sequencing project: providing services to taxonomists for standard genome sequencing and annotation.</title>
        <authorList>
            <consortium name="The Broad Institute Genomics Platform"/>
            <consortium name="The Broad Institute Genome Sequencing Center for Infectious Disease"/>
            <person name="Wu L."/>
            <person name="Ma J."/>
        </authorList>
    </citation>
    <scope>NUCLEOTIDE SEQUENCE [LARGE SCALE GENOMIC DNA]</scope>
    <source>
        <strain evidence="2">KCTC 22228</strain>
    </source>
</reference>
<dbReference type="EMBL" id="BMXS01000014">
    <property type="protein sequence ID" value="GGX98454.1"/>
    <property type="molecule type" value="Genomic_DNA"/>
</dbReference>
<organism evidence="1 2">
    <name type="scientific">Litchfieldella qijiaojingensis</name>
    <dbReference type="NCBI Taxonomy" id="980347"/>
    <lineage>
        <taxon>Bacteria</taxon>
        <taxon>Pseudomonadati</taxon>
        <taxon>Pseudomonadota</taxon>
        <taxon>Gammaproteobacteria</taxon>
        <taxon>Oceanospirillales</taxon>
        <taxon>Halomonadaceae</taxon>
        <taxon>Litchfieldella</taxon>
    </lineage>
</organism>
<dbReference type="PANTHER" id="PTHR30087">
    <property type="entry name" value="INNER MEMBRANE PROTEIN"/>
    <property type="match status" value="1"/>
</dbReference>
<evidence type="ECO:0008006" key="3">
    <source>
        <dbReference type="Google" id="ProtNLM"/>
    </source>
</evidence>